<dbReference type="RefSeq" id="WP_230068572.1">
    <property type="nucleotide sequence ID" value="NZ_BAABLL010000013.1"/>
</dbReference>
<name>A0ABV8QV28_9MICC</name>
<sequence>MSALCTLMIYWMFLFTYDVGMLAVNMQAGGEFHSHFFFPNVTTFSGGNGVGLGWSGNAALWFPLLLAAVAFISVAHARRVFRPRQD</sequence>
<evidence type="ECO:0000313" key="3">
    <source>
        <dbReference type="Proteomes" id="UP001595773"/>
    </source>
</evidence>
<feature type="transmembrane region" description="Helical" evidence="1">
    <location>
        <begin position="7"/>
        <end position="28"/>
    </location>
</feature>
<dbReference type="EMBL" id="JBHSCQ010000002">
    <property type="protein sequence ID" value="MFC4264105.1"/>
    <property type="molecule type" value="Genomic_DNA"/>
</dbReference>
<keyword evidence="1" id="KW-0812">Transmembrane</keyword>
<gene>
    <name evidence="2" type="ORF">ACFOW9_00640</name>
</gene>
<evidence type="ECO:0000313" key="2">
    <source>
        <dbReference type="EMBL" id="MFC4264105.1"/>
    </source>
</evidence>
<reference evidence="3" key="1">
    <citation type="journal article" date="2019" name="Int. J. Syst. Evol. Microbiol.">
        <title>The Global Catalogue of Microorganisms (GCM) 10K type strain sequencing project: providing services to taxonomists for standard genome sequencing and annotation.</title>
        <authorList>
            <consortium name="The Broad Institute Genomics Platform"/>
            <consortium name="The Broad Institute Genome Sequencing Center for Infectious Disease"/>
            <person name="Wu L."/>
            <person name="Ma J."/>
        </authorList>
    </citation>
    <scope>NUCLEOTIDE SEQUENCE [LARGE SCALE GENOMIC DNA]</scope>
    <source>
        <strain evidence="3">CGMCC 1.10698</strain>
    </source>
</reference>
<proteinExistence type="predicted"/>
<keyword evidence="3" id="KW-1185">Reference proteome</keyword>
<dbReference type="Proteomes" id="UP001595773">
    <property type="component" value="Unassembled WGS sequence"/>
</dbReference>
<protein>
    <submittedName>
        <fullName evidence="2">Uncharacterized protein</fullName>
    </submittedName>
</protein>
<keyword evidence="1" id="KW-1133">Transmembrane helix</keyword>
<organism evidence="2 3">
    <name type="scientific">Arthrobacter cryoconiti</name>
    <dbReference type="NCBI Taxonomy" id="748907"/>
    <lineage>
        <taxon>Bacteria</taxon>
        <taxon>Bacillati</taxon>
        <taxon>Actinomycetota</taxon>
        <taxon>Actinomycetes</taxon>
        <taxon>Micrococcales</taxon>
        <taxon>Micrococcaceae</taxon>
        <taxon>Arthrobacter</taxon>
    </lineage>
</organism>
<evidence type="ECO:0000256" key="1">
    <source>
        <dbReference type="SAM" id="Phobius"/>
    </source>
</evidence>
<accession>A0ABV8QV28</accession>
<feature type="transmembrane region" description="Helical" evidence="1">
    <location>
        <begin position="58"/>
        <end position="77"/>
    </location>
</feature>
<comment type="caution">
    <text evidence="2">The sequence shown here is derived from an EMBL/GenBank/DDBJ whole genome shotgun (WGS) entry which is preliminary data.</text>
</comment>
<keyword evidence="1" id="KW-0472">Membrane</keyword>